<dbReference type="GO" id="GO:0009366">
    <property type="term" value="C:enterobactin synthetase complex"/>
    <property type="evidence" value="ECO:0007669"/>
    <property type="project" value="InterPro"/>
</dbReference>
<feature type="domain" description="4'-phosphopantetheinyl transferase" evidence="4">
    <location>
        <begin position="103"/>
        <end position="181"/>
    </location>
</feature>
<dbReference type="GO" id="GO:0000287">
    <property type="term" value="F:magnesium ion binding"/>
    <property type="evidence" value="ECO:0007669"/>
    <property type="project" value="InterPro"/>
</dbReference>
<keyword evidence="1 6" id="KW-0808">Transferase</keyword>
<dbReference type="InterPro" id="IPR008278">
    <property type="entry name" value="4-PPantetheinyl_Trfase_dom"/>
</dbReference>
<feature type="binding site" evidence="3">
    <location>
        <position position="107"/>
    </location>
    <ligand>
        <name>Mg(2+)</name>
        <dbReference type="ChEBI" id="CHEBI:18420"/>
    </ligand>
</feature>
<dbReference type="EMBL" id="FPAB01000001">
    <property type="protein sequence ID" value="SFS34843.1"/>
    <property type="molecule type" value="Genomic_DNA"/>
</dbReference>
<dbReference type="InterPro" id="IPR041354">
    <property type="entry name" value="4PPT_N"/>
</dbReference>
<feature type="binding site" evidence="2">
    <location>
        <begin position="84"/>
        <end position="85"/>
    </location>
    <ligand>
        <name>CoA</name>
        <dbReference type="ChEBI" id="CHEBI:57287"/>
    </ligand>
</feature>
<dbReference type="PRINTS" id="PR01399">
    <property type="entry name" value="ENTSNTHTASED"/>
</dbReference>
<evidence type="ECO:0000256" key="3">
    <source>
        <dbReference type="PIRSR" id="PIRSR603542-2"/>
    </source>
</evidence>
<dbReference type="PANTHER" id="PTHR38096">
    <property type="entry name" value="ENTEROBACTIN SYNTHASE COMPONENT D"/>
    <property type="match status" value="1"/>
</dbReference>
<dbReference type="GO" id="GO:0005886">
    <property type="term" value="C:plasma membrane"/>
    <property type="evidence" value="ECO:0007669"/>
    <property type="project" value="TreeGrafter"/>
</dbReference>
<evidence type="ECO:0000256" key="2">
    <source>
        <dbReference type="PIRSR" id="PIRSR603542-1"/>
    </source>
</evidence>
<keyword evidence="3" id="KW-0460">Magnesium</keyword>
<feature type="binding site" evidence="3">
    <location>
        <position position="109"/>
    </location>
    <ligand>
        <name>Mg(2+)</name>
        <dbReference type="ChEBI" id="CHEBI:18420"/>
    </ligand>
</feature>
<feature type="binding site" evidence="2">
    <location>
        <position position="107"/>
    </location>
    <ligand>
        <name>CoA</name>
        <dbReference type="ChEBI" id="CHEBI:57287"/>
    </ligand>
</feature>
<dbReference type="Proteomes" id="UP000198873">
    <property type="component" value="Unassembled WGS sequence"/>
</dbReference>
<sequence length="232" mass="24776">MIAELLPREVSAVEMFGDPDGTPDLFPEEAAVVARAVPKRRQEFATVRACARTALERIGGPRVPLLPGERGAPGWPPGFIGSMTHCTGYRAAVVAAAGRGLASLGVDAEPHEALRDPGVVEMVTLPGEREHLAKLAASHPRVRWERLLFSAKESVYKAWFPLTGRWLGFEEARIAFDPDAGAFTAELLVPGPVVDGVPIRRFAGRWLVRDGLLVTAIAVPAPRPVPAGGITG</sequence>
<accession>A0A1I6P3R6</accession>
<dbReference type="InterPro" id="IPR037143">
    <property type="entry name" value="4-PPantetheinyl_Trfase_dom_sf"/>
</dbReference>
<dbReference type="InterPro" id="IPR003542">
    <property type="entry name" value="Enbac_synth_compD-like"/>
</dbReference>
<evidence type="ECO:0000313" key="7">
    <source>
        <dbReference type="Proteomes" id="UP000198873"/>
    </source>
</evidence>
<dbReference type="Pfam" id="PF01648">
    <property type="entry name" value="ACPS"/>
    <property type="match status" value="1"/>
</dbReference>
<dbReference type="AlphaFoldDB" id="A0A1I6P3R6"/>
<gene>
    <name evidence="6" type="ORF">SAMN05444716_101258</name>
</gene>
<protein>
    <submittedName>
        <fullName evidence="6">4'-phosphopantetheinyl transferase EntD (Siderophore biosynthesis)</fullName>
    </submittedName>
</protein>
<evidence type="ECO:0000313" key="6">
    <source>
        <dbReference type="EMBL" id="SFS34843.1"/>
    </source>
</evidence>
<keyword evidence="7" id="KW-1185">Reference proteome</keyword>
<organism evidence="6 7">
    <name type="scientific">Streptomyces harbinensis</name>
    <dbReference type="NCBI Taxonomy" id="1176198"/>
    <lineage>
        <taxon>Bacteria</taxon>
        <taxon>Bacillati</taxon>
        <taxon>Actinomycetota</taxon>
        <taxon>Actinomycetes</taxon>
        <taxon>Kitasatosporales</taxon>
        <taxon>Streptomycetaceae</taxon>
        <taxon>Streptomyces</taxon>
    </lineage>
</organism>
<feature type="binding site" evidence="2">
    <location>
        <position position="157"/>
    </location>
    <ligand>
        <name>CoA</name>
        <dbReference type="ChEBI" id="CHEBI:57287"/>
    </ligand>
</feature>
<dbReference type="GO" id="GO:0009239">
    <property type="term" value="P:enterobactin biosynthetic process"/>
    <property type="evidence" value="ECO:0007669"/>
    <property type="project" value="InterPro"/>
</dbReference>
<keyword evidence="3" id="KW-0479">Metal-binding</keyword>
<feature type="binding site" evidence="2">
    <location>
        <position position="153"/>
    </location>
    <ligand>
        <name>CoA</name>
        <dbReference type="ChEBI" id="CHEBI:57287"/>
    </ligand>
</feature>
<proteinExistence type="predicted"/>
<dbReference type="Pfam" id="PF17837">
    <property type="entry name" value="4PPT_N"/>
    <property type="match status" value="1"/>
</dbReference>
<evidence type="ECO:0000259" key="5">
    <source>
        <dbReference type="Pfam" id="PF17837"/>
    </source>
</evidence>
<dbReference type="STRING" id="1176198.SAMN05444716_101258"/>
<feature type="binding site" evidence="2">
    <location>
        <position position="48"/>
    </location>
    <ligand>
        <name>CoA</name>
        <dbReference type="ChEBI" id="CHEBI:57287"/>
    </ligand>
</feature>
<feature type="binding site" evidence="2">
    <location>
        <position position="40"/>
    </location>
    <ligand>
        <name>CoA</name>
        <dbReference type="ChEBI" id="CHEBI:57287"/>
    </ligand>
</feature>
<evidence type="ECO:0000256" key="1">
    <source>
        <dbReference type="ARBA" id="ARBA00022679"/>
    </source>
</evidence>
<name>A0A1I6P3R6_9ACTN</name>
<evidence type="ECO:0000259" key="4">
    <source>
        <dbReference type="Pfam" id="PF01648"/>
    </source>
</evidence>
<dbReference type="GO" id="GO:0008897">
    <property type="term" value="F:holo-[acyl-carrier-protein] synthase activity"/>
    <property type="evidence" value="ECO:0007669"/>
    <property type="project" value="InterPro"/>
</dbReference>
<dbReference type="PANTHER" id="PTHR38096:SF1">
    <property type="entry name" value="ENTEROBACTIN SYNTHASE COMPONENT D"/>
    <property type="match status" value="1"/>
</dbReference>
<feature type="binding site" evidence="2">
    <location>
        <position position="167"/>
    </location>
    <ligand>
        <name>CoA</name>
        <dbReference type="ChEBI" id="CHEBI:57287"/>
    </ligand>
</feature>
<feature type="binding site" evidence="3">
    <location>
        <position position="108"/>
    </location>
    <ligand>
        <name>Mg(2+)</name>
        <dbReference type="ChEBI" id="CHEBI:18420"/>
    </ligand>
</feature>
<reference evidence="7" key="1">
    <citation type="submission" date="2016-10" db="EMBL/GenBank/DDBJ databases">
        <authorList>
            <person name="Varghese N."/>
            <person name="Submissions S."/>
        </authorList>
    </citation>
    <scope>NUCLEOTIDE SEQUENCE [LARGE SCALE GENOMIC DNA]</scope>
    <source>
        <strain evidence="7">CGMCC 4.7047</strain>
    </source>
</reference>
<comment type="cofactor">
    <cofactor evidence="3">
        <name>Mg(2+)</name>
        <dbReference type="ChEBI" id="CHEBI:18420"/>
    </cofactor>
</comment>
<dbReference type="RefSeq" id="WP_051131009.1">
    <property type="nucleotide sequence ID" value="NZ_CP054938.1"/>
</dbReference>
<feature type="domain" description="4'-phosphopantetheinyl transferase N-terminal" evidence="5">
    <location>
        <begin position="28"/>
        <end position="95"/>
    </location>
</feature>
<dbReference type="SUPFAM" id="SSF56214">
    <property type="entry name" value="4'-phosphopantetheinyl transferase"/>
    <property type="match status" value="1"/>
</dbReference>